<organism evidence="1 2">
    <name type="scientific">Hymenobacter volaticus</name>
    <dbReference type="NCBI Taxonomy" id="2932254"/>
    <lineage>
        <taxon>Bacteria</taxon>
        <taxon>Pseudomonadati</taxon>
        <taxon>Bacteroidota</taxon>
        <taxon>Cytophagia</taxon>
        <taxon>Cytophagales</taxon>
        <taxon>Hymenobacteraceae</taxon>
        <taxon>Hymenobacter</taxon>
    </lineage>
</organism>
<dbReference type="Proteomes" id="UP000830401">
    <property type="component" value="Plasmid unnamed6"/>
</dbReference>
<proteinExistence type="predicted"/>
<dbReference type="RefSeq" id="WP_245127456.1">
    <property type="nucleotide sequence ID" value="NZ_CP095067.1"/>
</dbReference>
<gene>
    <name evidence="1" type="ORF">MUN86_29340</name>
</gene>
<dbReference type="Gene3D" id="3.30.565.10">
    <property type="entry name" value="Histidine kinase-like ATPase, C-terminal domain"/>
    <property type="match status" value="1"/>
</dbReference>
<protein>
    <recommendedName>
        <fullName evidence="3">HAMP domain-containing histidine kinase</fullName>
    </recommendedName>
</protein>
<keyword evidence="2" id="KW-1185">Reference proteome</keyword>
<evidence type="ECO:0000313" key="1">
    <source>
        <dbReference type="EMBL" id="UOQ69610.1"/>
    </source>
</evidence>
<dbReference type="SUPFAM" id="SSF55874">
    <property type="entry name" value="ATPase domain of HSP90 chaperone/DNA topoisomerase II/histidine kinase"/>
    <property type="match status" value="1"/>
</dbReference>
<evidence type="ECO:0008006" key="3">
    <source>
        <dbReference type="Google" id="ProtNLM"/>
    </source>
</evidence>
<keyword evidence="1" id="KW-0614">Plasmid</keyword>
<evidence type="ECO:0000313" key="2">
    <source>
        <dbReference type="Proteomes" id="UP000830401"/>
    </source>
</evidence>
<dbReference type="EMBL" id="CP095067">
    <property type="protein sequence ID" value="UOQ69610.1"/>
    <property type="molecule type" value="Genomic_DNA"/>
</dbReference>
<accession>A0ABY4GF92</accession>
<geneLocation type="plasmid" evidence="1 2">
    <name>unnamed6</name>
</geneLocation>
<name>A0ABY4GF92_9BACT</name>
<dbReference type="InterPro" id="IPR036890">
    <property type="entry name" value="HATPase_C_sf"/>
</dbReference>
<reference evidence="1" key="1">
    <citation type="submission" date="2022-04" db="EMBL/GenBank/DDBJ databases">
        <title>Hymenobacter sp. isolated from the air.</title>
        <authorList>
            <person name="Won M."/>
            <person name="Lee C.-M."/>
            <person name="Woen H.-Y."/>
            <person name="Kwon S.-W."/>
        </authorList>
    </citation>
    <scope>NUCLEOTIDE SEQUENCE</scope>
    <source>
        <strain evidence="1">5420S-77</strain>
        <plasmid evidence="1">unnamed6</plasmid>
    </source>
</reference>
<sequence>MVFDLSKSQRARVQPAEAVDVMTLLDDVRYELGPLLTTSEADLTVELTTCPTICFAPLQLRTIVEHLLRNALQYRSFDRPAQVAVRTYSCPGYTVLEV</sequence>